<dbReference type="EMBL" id="CP073347">
    <property type="protein sequence ID" value="UTW13771.1"/>
    <property type="molecule type" value="Genomic_DNA"/>
</dbReference>
<protein>
    <submittedName>
        <fullName evidence="1">HAD family hydrolase</fullName>
    </submittedName>
</protein>
<reference evidence="1" key="1">
    <citation type="submission" date="2021-04" db="EMBL/GenBank/DDBJ databases">
        <title>Oceanospirillales bacteria with DddD are important DMSP degraders in coastal seawater.</title>
        <authorList>
            <person name="Liu J."/>
        </authorList>
    </citation>
    <scope>NUCLEOTIDE SEQUENCE</scope>
    <source>
        <strain evidence="1">D13-1</strain>
    </source>
</reference>
<dbReference type="GO" id="GO:0016787">
    <property type="term" value="F:hydrolase activity"/>
    <property type="evidence" value="ECO:0007669"/>
    <property type="project" value="UniProtKB-KW"/>
</dbReference>
<name>A0ABY5HMX0_9GAMM</name>
<accession>A0ABY5HMX0</accession>
<dbReference type="InterPro" id="IPR036412">
    <property type="entry name" value="HAD-like_sf"/>
</dbReference>
<dbReference type="PANTHER" id="PTHR43885">
    <property type="entry name" value="HALOACID DEHALOGENASE-LIKE HYDROLASE"/>
    <property type="match status" value="1"/>
</dbReference>
<dbReference type="InterPro" id="IPR041492">
    <property type="entry name" value="HAD_2"/>
</dbReference>
<gene>
    <name evidence="1" type="ORF">KDW95_09065</name>
</gene>
<dbReference type="NCBIfam" id="TIGR01509">
    <property type="entry name" value="HAD-SF-IA-v3"/>
    <property type="match status" value="1"/>
</dbReference>
<dbReference type="SFLD" id="SFLDS00003">
    <property type="entry name" value="Haloacid_Dehalogenase"/>
    <property type="match status" value="1"/>
</dbReference>
<evidence type="ECO:0000313" key="1">
    <source>
        <dbReference type="EMBL" id="UTW13771.1"/>
    </source>
</evidence>
<dbReference type="Pfam" id="PF13419">
    <property type="entry name" value="HAD_2"/>
    <property type="match status" value="1"/>
</dbReference>
<proteinExistence type="predicted"/>
<sequence length="212" mass="23729">MAEMESLHQKRYWVFDLDGTLTCPVHDFEHIRRELGLLPGADILATLAQLAEPQRSQRYAQLDDLERYYAHRAAPATGLLPLFEWLHGRNCSFGILTRNTREFALLSLQAIGVASYFDPAFVIGRDEAEPKPDPGGLQHLLGAWGIEPGCALMVGDFRYDLEAGRNAGMMTVHVDSRDGRDWPELTDLRVRDLGELHALLCRTVPPAEPLPA</sequence>
<dbReference type="SUPFAM" id="SSF56784">
    <property type="entry name" value="HAD-like"/>
    <property type="match status" value="1"/>
</dbReference>
<evidence type="ECO:0000313" key="2">
    <source>
        <dbReference type="Proteomes" id="UP001058461"/>
    </source>
</evidence>
<dbReference type="Gene3D" id="1.10.260.80">
    <property type="match status" value="1"/>
</dbReference>
<dbReference type="Proteomes" id="UP001058461">
    <property type="component" value="Chromosome"/>
</dbReference>
<dbReference type="InterPro" id="IPR006439">
    <property type="entry name" value="HAD-SF_hydro_IA"/>
</dbReference>
<dbReference type="PANTHER" id="PTHR43885:SF1">
    <property type="entry name" value="SUPERFAMILY HYDROLASE, PUTATIVE (AFU_ORTHOLOGUE AFUA_4G13290)-RELATED"/>
    <property type="match status" value="1"/>
</dbReference>
<dbReference type="SFLD" id="SFLDG01129">
    <property type="entry name" value="C1.5:_HAD__Beta-PGM__Phosphata"/>
    <property type="match status" value="1"/>
</dbReference>
<dbReference type="NCBIfam" id="TIGR01549">
    <property type="entry name" value="HAD-SF-IA-v1"/>
    <property type="match status" value="1"/>
</dbReference>
<keyword evidence="2" id="KW-1185">Reference proteome</keyword>
<dbReference type="Gene3D" id="3.40.50.1000">
    <property type="entry name" value="HAD superfamily/HAD-like"/>
    <property type="match status" value="1"/>
</dbReference>
<keyword evidence="1" id="KW-0378">Hydrolase</keyword>
<dbReference type="InterPro" id="IPR023214">
    <property type="entry name" value="HAD_sf"/>
</dbReference>
<organism evidence="1 2">
    <name type="scientific">Marinobacterium rhizophilum</name>
    <dbReference type="NCBI Taxonomy" id="420402"/>
    <lineage>
        <taxon>Bacteria</taxon>
        <taxon>Pseudomonadati</taxon>
        <taxon>Pseudomonadota</taxon>
        <taxon>Gammaproteobacteria</taxon>
        <taxon>Oceanospirillales</taxon>
        <taxon>Oceanospirillaceae</taxon>
        <taxon>Marinobacterium</taxon>
    </lineage>
</organism>